<dbReference type="EMBL" id="JAACXV010000311">
    <property type="protein sequence ID" value="KAF7280223.1"/>
    <property type="molecule type" value="Genomic_DNA"/>
</dbReference>
<feature type="region of interest" description="Disordered" evidence="1">
    <location>
        <begin position="1"/>
        <end position="33"/>
    </location>
</feature>
<keyword evidence="3" id="KW-1185">Reference proteome</keyword>
<dbReference type="Proteomes" id="UP000625711">
    <property type="component" value="Unassembled WGS sequence"/>
</dbReference>
<organism evidence="2 3">
    <name type="scientific">Rhynchophorus ferrugineus</name>
    <name type="common">Red palm weevil</name>
    <name type="synonym">Curculio ferrugineus</name>
    <dbReference type="NCBI Taxonomy" id="354439"/>
    <lineage>
        <taxon>Eukaryota</taxon>
        <taxon>Metazoa</taxon>
        <taxon>Ecdysozoa</taxon>
        <taxon>Arthropoda</taxon>
        <taxon>Hexapoda</taxon>
        <taxon>Insecta</taxon>
        <taxon>Pterygota</taxon>
        <taxon>Neoptera</taxon>
        <taxon>Endopterygota</taxon>
        <taxon>Coleoptera</taxon>
        <taxon>Polyphaga</taxon>
        <taxon>Cucujiformia</taxon>
        <taxon>Curculionidae</taxon>
        <taxon>Dryophthorinae</taxon>
        <taxon>Rhynchophorus</taxon>
    </lineage>
</organism>
<evidence type="ECO:0000313" key="2">
    <source>
        <dbReference type="EMBL" id="KAF7280223.1"/>
    </source>
</evidence>
<gene>
    <name evidence="2" type="ORF">GWI33_006268</name>
</gene>
<proteinExistence type="predicted"/>
<evidence type="ECO:0000313" key="3">
    <source>
        <dbReference type="Proteomes" id="UP000625711"/>
    </source>
</evidence>
<name>A0A834ILT0_RHYFE</name>
<accession>A0A834ILT0</accession>
<sequence length="97" mass="10119">MQPGEDRWGSEGTVGGRSAEGSPAPLPPGKIVTAVDRKGGETHSFVSWSCLKLICGTDGSSIGGCMRRHEQGESTSRVVFKGISTVPSGHINVYSTT</sequence>
<protein>
    <submittedName>
        <fullName evidence="2">Uncharacterized protein</fullName>
    </submittedName>
</protein>
<comment type="caution">
    <text evidence="2">The sequence shown here is derived from an EMBL/GenBank/DDBJ whole genome shotgun (WGS) entry which is preliminary data.</text>
</comment>
<dbReference type="AlphaFoldDB" id="A0A834ILT0"/>
<reference evidence="2" key="1">
    <citation type="submission" date="2020-08" db="EMBL/GenBank/DDBJ databases">
        <title>Genome sequencing and assembly of the red palm weevil Rhynchophorus ferrugineus.</title>
        <authorList>
            <person name="Dias G.B."/>
            <person name="Bergman C.M."/>
            <person name="Manee M."/>
        </authorList>
    </citation>
    <scope>NUCLEOTIDE SEQUENCE</scope>
    <source>
        <strain evidence="2">AA-2017</strain>
        <tissue evidence="2">Whole larva</tissue>
    </source>
</reference>
<evidence type="ECO:0000256" key="1">
    <source>
        <dbReference type="SAM" id="MobiDB-lite"/>
    </source>
</evidence>